<accession>A0ACB9C6K8</accession>
<comment type="caution">
    <text evidence="1">The sequence shown here is derived from an EMBL/GenBank/DDBJ whole genome shotgun (WGS) entry which is preliminary data.</text>
</comment>
<organism evidence="1 2">
    <name type="scientific">Arctium lappa</name>
    <name type="common">Greater burdock</name>
    <name type="synonym">Lappa major</name>
    <dbReference type="NCBI Taxonomy" id="4217"/>
    <lineage>
        <taxon>Eukaryota</taxon>
        <taxon>Viridiplantae</taxon>
        <taxon>Streptophyta</taxon>
        <taxon>Embryophyta</taxon>
        <taxon>Tracheophyta</taxon>
        <taxon>Spermatophyta</taxon>
        <taxon>Magnoliopsida</taxon>
        <taxon>eudicotyledons</taxon>
        <taxon>Gunneridae</taxon>
        <taxon>Pentapetalae</taxon>
        <taxon>asterids</taxon>
        <taxon>campanulids</taxon>
        <taxon>Asterales</taxon>
        <taxon>Asteraceae</taxon>
        <taxon>Carduoideae</taxon>
        <taxon>Cardueae</taxon>
        <taxon>Arctiinae</taxon>
        <taxon>Arctium</taxon>
    </lineage>
</organism>
<gene>
    <name evidence="1" type="ORF">L6452_18477</name>
</gene>
<keyword evidence="2" id="KW-1185">Reference proteome</keyword>
<dbReference type="EMBL" id="CM042051">
    <property type="protein sequence ID" value="KAI3729807.1"/>
    <property type="molecule type" value="Genomic_DNA"/>
</dbReference>
<protein>
    <submittedName>
        <fullName evidence="1">Uncharacterized protein</fullName>
    </submittedName>
</protein>
<sequence>MWMRTHLRDYGYTFHKVPIYCDSKSAIAITPNPVQHSKTKHIDIRKSMAEENIHDQSVQMDDHDPNVSREMPMPPSRSHFSEVGADTDLRLINPQDYLPLSPNSHHTSSA</sequence>
<evidence type="ECO:0000313" key="1">
    <source>
        <dbReference type="EMBL" id="KAI3729807.1"/>
    </source>
</evidence>
<proteinExistence type="predicted"/>
<name>A0ACB9C6K8_ARCLA</name>
<reference evidence="2" key="1">
    <citation type="journal article" date="2022" name="Mol. Ecol. Resour.">
        <title>The genomes of chicory, endive, great burdock and yacon provide insights into Asteraceae palaeo-polyploidization history and plant inulin production.</title>
        <authorList>
            <person name="Fan W."/>
            <person name="Wang S."/>
            <person name="Wang H."/>
            <person name="Wang A."/>
            <person name="Jiang F."/>
            <person name="Liu H."/>
            <person name="Zhao H."/>
            <person name="Xu D."/>
            <person name="Zhang Y."/>
        </authorList>
    </citation>
    <scope>NUCLEOTIDE SEQUENCE [LARGE SCALE GENOMIC DNA]</scope>
    <source>
        <strain evidence="2">cv. Niubang</strain>
    </source>
</reference>
<evidence type="ECO:0000313" key="2">
    <source>
        <dbReference type="Proteomes" id="UP001055879"/>
    </source>
</evidence>
<reference evidence="1 2" key="2">
    <citation type="journal article" date="2022" name="Mol. Ecol. Resour.">
        <title>The genomes of chicory, endive, great burdock and yacon provide insights into Asteraceae paleo-polyploidization history and plant inulin production.</title>
        <authorList>
            <person name="Fan W."/>
            <person name="Wang S."/>
            <person name="Wang H."/>
            <person name="Wang A."/>
            <person name="Jiang F."/>
            <person name="Liu H."/>
            <person name="Zhao H."/>
            <person name="Xu D."/>
            <person name="Zhang Y."/>
        </authorList>
    </citation>
    <scope>NUCLEOTIDE SEQUENCE [LARGE SCALE GENOMIC DNA]</scope>
    <source>
        <strain evidence="2">cv. Niubang</strain>
    </source>
</reference>
<dbReference type="Proteomes" id="UP001055879">
    <property type="component" value="Linkage Group LG05"/>
</dbReference>